<accession>A0A0C1R200</accession>
<dbReference type="Proteomes" id="UP000031258">
    <property type="component" value="Unassembled WGS sequence"/>
</dbReference>
<sequence length="826" mass="96600">MMTKDKNQEHPPYLNSAIRSLFLNKKRTINQEYLNTFNELYETYHNLNQLPFKPNLDEEENSKYDINRLNFINKALNFINDYYILNKQRYKKSLNIAELELTKGDKTLHPRKFISYVCFTIYNLSGNLRSKYKYLLQPQPFTWETFEQLGGFLKQVSASYIHMNIYSHITASCEEEQKRLFHEYQHVKLITNAAIPTILHFDVPKLITLFGYIKNCEENSVVKQKEIAPIKLLAIKAYTRRVVDTENLIYLLNNSDNTYALLDLKKIAPLINKAPGNTGACLLMMEKDDKCYERQFNLNTKLGRHAALRRLEKIGEFITGKNFSSSLTKLDATIDWQAFIVVRDTIAHQDQGSNKTKIEKLLANNNLFLSVLRDEMQEFFNRLNQIITLRDKNLPRFREDEIDKFWQEVYLYEQRAQEPARKEKQIQARASKDNAKIIIDTLKELKADIKLQMKWINILNGRLEIPSTKEKGELFKVLSSLRRQKPELFKQCQDIIDKATNGPSTKKSKEQIMKEQQEAKVKKRIEEEKNLSGLVNLRTLAQSFKEDSGSKLNRIQKIEAAIEALENIKEFIEQDEFLKENLTFLNIKNCTTQGKLAALKLSNMLANHPEFSDSIEYNINQSLQYIDNIKKFAEAKGKKYLDQDYDYIRNLRNYLVHGNYLMDKEEKDKDFQNKGLFTSRQIIIVNTIFILIFDLIPILKEVKQEIVAKDNRQYKDNIIKALATIQQFSQSLRNSQQLSYHNGNIPVDSDYFSYLPSEVTTRILLYVPEIHPLSVSSIQESLAAYCKSKVPSKEEIKTILNSPEQLSYRQRLIAEREDMSINLKSM</sequence>
<name>A0A0C1R200_9RICK</name>
<comment type="caution">
    <text evidence="1">The sequence shown here is derived from an EMBL/GenBank/DDBJ whole genome shotgun (WGS) entry which is preliminary data.</text>
</comment>
<evidence type="ECO:0000313" key="1">
    <source>
        <dbReference type="EMBL" id="KIE06290.1"/>
    </source>
</evidence>
<dbReference type="AlphaFoldDB" id="A0A0C1R200"/>
<reference evidence="1 2" key="1">
    <citation type="submission" date="2014-11" db="EMBL/GenBank/DDBJ databases">
        <title>A Rickettsiales Symbiont of Amoebae With Ancient Features.</title>
        <authorList>
            <person name="Schulz F."/>
            <person name="Martijn J."/>
            <person name="Wascher F."/>
            <person name="Kostanjsek R."/>
            <person name="Ettema T.J."/>
            <person name="Horn M."/>
        </authorList>
    </citation>
    <scope>NUCLEOTIDE SEQUENCE [LARGE SCALE GENOMIC DNA]</scope>
    <source>
        <strain evidence="1 2">UWC36</strain>
    </source>
</reference>
<dbReference type="EMBL" id="JSWE01000004">
    <property type="protein sequence ID" value="KIE06290.1"/>
    <property type="molecule type" value="Genomic_DNA"/>
</dbReference>
<protein>
    <submittedName>
        <fullName evidence="1">Uncharacterized protein</fullName>
    </submittedName>
</protein>
<gene>
    <name evidence="1" type="ORF">NF27_AD00020</name>
</gene>
<keyword evidence="2" id="KW-1185">Reference proteome</keyword>
<proteinExistence type="predicted"/>
<dbReference type="STRING" id="86105.NF27_AD00020"/>
<evidence type="ECO:0000313" key="2">
    <source>
        <dbReference type="Proteomes" id="UP000031258"/>
    </source>
</evidence>
<organism evidence="1 2">
    <name type="scientific">Candidatus Jidaibacter acanthamoebae</name>
    <dbReference type="NCBI Taxonomy" id="86105"/>
    <lineage>
        <taxon>Bacteria</taxon>
        <taxon>Pseudomonadati</taxon>
        <taxon>Pseudomonadota</taxon>
        <taxon>Alphaproteobacteria</taxon>
        <taxon>Rickettsiales</taxon>
        <taxon>Candidatus Midichloriaceae</taxon>
        <taxon>Candidatus Jidaibacter</taxon>
    </lineage>
</organism>